<organism evidence="3 4">
    <name type="scientific">Roseibacillus ishigakijimensis</name>
    <dbReference type="NCBI Taxonomy" id="454146"/>
    <lineage>
        <taxon>Bacteria</taxon>
        <taxon>Pseudomonadati</taxon>
        <taxon>Verrucomicrobiota</taxon>
        <taxon>Verrucomicrobiia</taxon>
        <taxon>Verrucomicrobiales</taxon>
        <taxon>Verrucomicrobiaceae</taxon>
        <taxon>Roseibacillus</taxon>
    </lineage>
</organism>
<dbReference type="InterPro" id="IPR036388">
    <property type="entry name" value="WH-like_DNA-bd_sf"/>
</dbReference>
<sequence length="208" mass="23388">MKHFPELQLTAVTARILGCLLEKEVTTPDLYPLTLNSLVTACNQSSSRHPVSNYSADEVSEGLRQLSEDYLVTKVLGGRAPKYEHNLPDVLDLSDGERAVLTVLLLRGTQTTGELKQRSERMHNFSSLDEVEEILSGFIDYPHGPLVERIPSGAGRRVETFRHLLAEDSLPDSSFPSNDRESQDWRQEMEQRIEALEKKVAELITARS</sequence>
<feature type="region of interest" description="Disordered" evidence="2">
    <location>
        <begin position="169"/>
        <end position="189"/>
    </location>
</feature>
<name>A0A934RP88_9BACT</name>
<evidence type="ECO:0000313" key="4">
    <source>
        <dbReference type="Proteomes" id="UP000604083"/>
    </source>
</evidence>
<comment type="caution">
    <text evidence="3">The sequence shown here is derived from an EMBL/GenBank/DDBJ whole genome shotgun (WGS) entry which is preliminary data.</text>
</comment>
<dbReference type="PANTHER" id="PTHR38768">
    <property type="entry name" value="UPF0502 PROTEIN YCEH"/>
    <property type="match status" value="1"/>
</dbReference>
<keyword evidence="4" id="KW-1185">Reference proteome</keyword>
<evidence type="ECO:0000256" key="1">
    <source>
        <dbReference type="HAMAP-Rule" id="MF_01584"/>
    </source>
</evidence>
<evidence type="ECO:0000313" key="3">
    <source>
        <dbReference type="EMBL" id="MBK1833307.1"/>
    </source>
</evidence>
<dbReference type="Pfam" id="PF04337">
    <property type="entry name" value="DUF480"/>
    <property type="match status" value="1"/>
</dbReference>
<dbReference type="Gene3D" id="1.10.10.10">
    <property type="entry name" value="Winged helix-like DNA-binding domain superfamily/Winged helix DNA-binding domain"/>
    <property type="match status" value="2"/>
</dbReference>
<dbReference type="RefSeq" id="WP_200390739.1">
    <property type="nucleotide sequence ID" value="NZ_JAENIO010000007.1"/>
</dbReference>
<dbReference type="PANTHER" id="PTHR38768:SF1">
    <property type="entry name" value="UPF0502 PROTEIN YCEH"/>
    <property type="match status" value="1"/>
</dbReference>
<feature type="compositionally biased region" description="Basic and acidic residues" evidence="2">
    <location>
        <begin position="178"/>
        <end position="189"/>
    </location>
</feature>
<accession>A0A934RP88</accession>
<evidence type="ECO:0000256" key="2">
    <source>
        <dbReference type="SAM" id="MobiDB-lite"/>
    </source>
</evidence>
<dbReference type="SUPFAM" id="SSF46785">
    <property type="entry name" value="Winged helix' DNA-binding domain"/>
    <property type="match status" value="2"/>
</dbReference>
<dbReference type="Proteomes" id="UP000604083">
    <property type="component" value="Unassembled WGS sequence"/>
</dbReference>
<gene>
    <name evidence="3" type="ORF">JIN78_04470</name>
</gene>
<dbReference type="InterPro" id="IPR007432">
    <property type="entry name" value="DUF480"/>
</dbReference>
<proteinExistence type="inferred from homology"/>
<dbReference type="EMBL" id="JAENIO010000007">
    <property type="protein sequence ID" value="MBK1833307.1"/>
    <property type="molecule type" value="Genomic_DNA"/>
</dbReference>
<protein>
    <submittedName>
        <fullName evidence="3">YceH family protein</fullName>
    </submittedName>
</protein>
<reference evidence="3" key="1">
    <citation type="submission" date="2021-01" db="EMBL/GenBank/DDBJ databases">
        <title>Modified the classification status of verrucomicrobia.</title>
        <authorList>
            <person name="Feng X."/>
        </authorList>
    </citation>
    <scope>NUCLEOTIDE SEQUENCE</scope>
    <source>
        <strain evidence="3">KCTC 12986</strain>
    </source>
</reference>
<dbReference type="InterPro" id="IPR036390">
    <property type="entry name" value="WH_DNA-bd_sf"/>
</dbReference>
<comment type="similarity">
    <text evidence="1">Belongs to the UPF0502 family.</text>
</comment>
<dbReference type="AlphaFoldDB" id="A0A934RP88"/>
<dbReference type="HAMAP" id="MF_01584">
    <property type="entry name" value="UPF0502"/>
    <property type="match status" value="1"/>
</dbReference>